<dbReference type="GO" id="GO:0047372">
    <property type="term" value="F:monoacylglycerol lipase activity"/>
    <property type="evidence" value="ECO:0007669"/>
    <property type="project" value="TreeGrafter"/>
</dbReference>
<dbReference type="PANTHER" id="PTHR10794:SF94">
    <property type="entry name" value="ESTERASE YHET-RELATED"/>
    <property type="match status" value="1"/>
</dbReference>
<dbReference type="GO" id="GO:0034338">
    <property type="term" value="F:short-chain carboxylesterase activity"/>
    <property type="evidence" value="ECO:0007669"/>
    <property type="project" value="TreeGrafter"/>
</dbReference>
<feature type="active site" description="Charge relay system" evidence="2">
    <location>
        <position position="144"/>
    </location>
</feature>
<sequence length="355" mass="38955">MDAIWNAADFHPPRGLANRHIQTLLPRCLPRPAIDAETEILELPDGDFVELAWARPQPERADAPILVLFHGLEGSLDSPYARQLLDTAAKFGWRALLMHFRGCGASPNRLPRAYHSGDTADAYWLIGELAHRYPRAFKVAAGVSLGGNMLVKLIAEQGGDGLDLAGAIVISAPLDLSACADTLHHGIARIYERHLLGSLKRKMAPRLSRGELPLSITLQALEALESLRDYDEAVTAPLHGFDGAEDYYRRAAAGPLLDEIEIPTLVLHADDDPFMPPGLFARLPIPSPSVRVEIARHGGHVGFVEWRQGRLQSWLARRVGQQLVDWQSTARILAAPRGPHQADASSRMSLKRGKP</sequence>
<evidence type="ECO:0000259" key="4">
    <source>
        <dbReference type="Pfam" id="PF00561"/>
    </source>
</evidence>
<dbReference type="Gene3D" id="3.40.50.1820">
    <property type="entry name" value="alpha/beta hydrolase"/>
    <property type="match status" value="1"/>
</dbReference>
<name>A0A5K1I9J6_9GAMM</name>
<dbReference type="EMBL" id="CABVOU010000046">
    <property type="protein sequence ID" value="VVZ97301.1"/>
    <property type="molecule type" value="Genomic_DNA"/>
</dbReference>
<gene>
    <name evidence="5" type="ORF">HALO32_03418</name>
</gene>
<evidence type="ECO:0000256" key="3">
    <source>
        <dbReference type="SAM" id="MobiDB-lite"/>
    </source>
</evidence>
<dbReference type="Pfam" id="PF00561">
    <property type="entry name" value="Abhydrolase_1"/>
    <property type="match status" value="1"/>
</dbReference>
<organism evidence="5 6">
    <name type="scientific">Halomonas lysinitropha</name>
    <dbReference type="NCBI Taxonomy" id="2607506"/>
    <lineage>
        <taxon>Bacteria</taxon>
        <taxon>Pseudomonadati</taxon>
        <taxon>Pseudomonadota</taxon>
        <taxon>Gammaproteobacteria</taxon>
        <taxon>Oceanospirillales</taxon>
        <taxon>Halomonadaceae</taxon>
        <taxon>Halomonas</taxon>
    </lineage>
</organism>
<dbReference type="PANTHER" id="PTHR10794">
    <property type="entry name" value="ABHYDROLASE DOMAIN-CONTAINING PROTEIN"/>
    <property type="match status" value="1"/>
</dbReference>
<feature type="region of interest" description="Disordered" evidence="3">
    <location>
        <begin position="335"/>
        <end position="355"/>
    </location>
</feature>
<accession>A0A5K1I9J6</accession>
<proteinExistence type="inferred from homology"/>
<evidence type="ECO:0000256" key="2">
    <source>
        <dbReference type="PIRSR" id="PIRSR005211-1"/>
    </source>
</evidence>
<dbReference type="InterPro" id="IPR000073">
    <property type="entry name" value="AB_hydrolase_1"/>
</dbReference>
<dbReference type="SUPFAM" id="SSF53474">
    <property type="entry name" value="alpha/beta-Hydrolases"/>
    <property type="match status" value="1"/>
</dbReference>
<feature type="domain" description="AB hydrolase-1" evidence="4">
    <location>
        <begin position="64"/>
        <end position="305"/>
    </location>
</feature>
<dbReference type="PIRSF" id="PIRSF005211">
    <property type="entry name" value="Ab_hydro_YheT"/>
    <property type="match status" value="1"/>
</dbReference>
<reference evidence="5 6" key="1">
    <citation type="submission" date="2019-09" db="EMBL/GenBank/DDBJ databases">
        <authorList>
            <person name="Criscuolo A."/>
        </authorList>
    </citation>
    <scope>NUCLEOTIDE SEQUENCE [LARGE SCALE GENOMIC DNA]</scope>
    <source>
        <strain evidence="6">3(2)</strain>
    </source>
</reference>
<keyword evidence="5" id="KW-0378">Hydrolase</keyword>
<feature type="active site" description="Charge relay system" evidence="2">
    <location>
        <position position="272"/>
    </location>
</feature>
<dbReference type="AlphaFoldDB" id="A0A5K1I9J6"/>
<protein>
    <submittedName>
        <fullName evidence="5">Putative hydrolase</fullName>
    </submittedName>
</protein>
<dbReference type="InterPro" id="IPR050960">
    <property type="entry name" value="AB_hydrolase_4_sf"/>
</dbReference>
<dbReference type="RefSeq" id="WP_151445100.1">
    <property type="nucleotide sequence ID" value="NZ_CABVOU010000046.1"/>
</dbReference>
<dbReference type="Proteomes" id="UP000326725">
    <property type="component" value="Unassembled WGS sequence"/>
</dbReference>
<comment type="similarity">
    <text evidence="1">Belongs to the AB hydrolase superfamily. AB hydrolase 4 family.</text>
</comment>
<evidence type="ECO:0000256" key="1">
    <source>
        <dbReference type="ARBA" id="ARBA00010884"/>
    </source>
</evidence>
<evidence type="ECO:0000313" key="6">
    <source>
        <dbReference type="Proteomes" id="UP000326725"/>
    </source>
</evidence>
<dbReference type="InterPro" id="IPR029058">
    <property type="entry name" value="AB_hydrolase_fold"/>
</dbReference>
<keyword evidence="6" id="KW-1185">Reference proteome</keyword>
<evidence type="ECO:0000313" key="5">
    <source>
        <dbReference type="EMBL" id="VVZ97301.1"/>
    </source>
</evidence>
<dbReference type="InterPro" id="IPR012020">
    <property type="entry name" value="ABHD4"/>
</dbReference>
<dbReference type="NCBIfam" id="NF008218">
    <property type="entry name" value="PRK10985.1"/>
    <property type="match status" value="1"/>
</dbReference>
<feature type="active site" description="Charge relay system" evidence="2">
    <location>
        <position position="300"/>
    </location>
</feature>